<evidence type="ECO:0000313" key="2">
    <source>
        <dbReference type="EMBL" id="OLR90002.1"/>
    </source>
</evidence>
<name>A0A1Q9LDB2_9PSEU</name>
<feature type="compositionally biased region" description="Basic and acidic residues" evidence="1">
    <location>
        <begin position="1"/>
        <end position="10"/>
    </location>
</feature>
<reference evidence="2 3" key="1">
    <citation type="submission" date="2016-10" db="EMBL/GenBank/DDBJ databases">
        <title>The Draft Genome Sequence of Actinokineospora bangkokensis 44EHWT reveals the biosynthetic pathway of antifungal compounds Thailandins with unusual extender unit butylmalonyl-CoA.</title>
        <authorList>
            <person name="Greule A."/>
            <person name="Intra B."/>
            <person name="Flemming S."/>
            <person name="Rommel M.G."/>
            <person name="Panbangred W."/>
            <person name="Bechthold A."/>
        </authorList>
    </citation>
    <scope>NUCLEOTIDE SEQUENCE [LARGE SCALE GENOMIC DNA]</scope>
    <source>
        <strain evidence="2 3">44EHW</strain>
    </source>
</reference>
<evidence type="ECO:0000313" key="3">
    <source>
        <dbReference type="Proteomes" id="UP000186040"/>
    </source>
</evidence>
<feature type="region of interest" description="Disordered" evidence="1">
    <location>
        <begin position="1"/>
        <end position="40"/>
    </location>
</feature>
<comment type="caution">
    <text evidence="2">The sequence shown here is derived from an EMBL/GenBank/DDBJ whole genome shotgun (WGS) entry which is preliminary data.</text>
</comment>
<dbReference type="AlphaFoldDB" id="A0A1Q9LDB2"/>
<dbReference type="RefSeq" id="WP_075978210.1">
    <property type="nucleotide sequence ID" value="NZ_MKQR01000028.1"/>
</dbReference>
<evidence type="ECO:0000256" key="1">
    <source>
        <dbReference type="SAM" id="MobiDB-lite"/>
    </source>
</evidence>
<keyword evidence="3" id="KW-1185">Reference proteome</keyword>
<proteinExistence type="predicted"/>
<gene>
    <name evidence="2" type="ORF">BJP25_03200</name>
</gene>
<dbReference type="InterPro" id="IPR007060">
    <property type="entry name" value="FtsL/DivIC"/>
</dbReference>
<dbReference type="Proteomes" id="UP000186040">
    <property type="component" value="Unassembled WGS sequence"/>
</dbReference>
<feature type="region of interest" description="Disordered" evidence="1">
    <location>
        <begin position="136"/>
        <end position="172"/>
    </location>
</feature>
<dbReference type="STRING" id="1193682.BJP25_03200"/>
<protein>
    <recommendedName>
        <fullName evidence="4">Septum formation initiator</fullName>
    </recommendedName>
</protein>
<sequence length="172" mass="18772">MAGRGGERGRGRSAPARTSTRVRRRRVGASVPDPVPAAPAAEVRKPRAALFGLSTTRRAAVFATVVCALALSVSVPLRTYLSQRSDVAAQEQKQADLRREVDELERRRAELADPAHVRAEARTRLRYVMPGETPYMVELPGQTGGGPVDQTTTAPPRRGAWYEDLWDSVNGK</sequence>
<organism evidence="2 3">
    <name type="scientific">Actinokineospora bangkokensis</name>
    <dbReference type="NCBI Taxonomy" id="1193682"/>
    <lineage>
        <taxon>Bacteria</taxon>
        <taxon>Bacillati</taxon>
        <taxon>Actinomycetota</taxon>
        <taxon>Actinomycetes</taxon>
        <taxon>Pseudonocardiales</taxon>
        <taxon>Pseudonocardiaceae</taxon>
        <taxon>Actinokineospora</taxon>
    </lineage>
</organism>
<evidence type="ECO:0008006" key="4">
    <source>
        <dbReference type="Google" id="ProtNLM"/>
    </source>
</evidence>
<accession>A0A1Q9LDB2</accession>
<dbReference type="OrthoDB" id="5187715at2"/>
<dbReference type="Pfam" id="PF04977">
    <property type="entry name" value="DivIC"/>
    <property type="match status" value="1"/>
</dbReference>
<dbReference type="EMBL" id="MKQR01000028">
    <property type="protein sequence ID" value="OLR90002.1"/>
    <property type="molecule type" value="Genomic_DNA"/>
</dbReference>